<organism evidence="1 2">
    <name type="scientific">Filimonas lacunae</name>
    <dbReference type="NCBI Taxonomy" id="477680"/>
    <lineage>
        <taxon>Bacteria</taxon>
        <taxon>Pseudomonadati</taxon>
        <taxon>Bacteroidota</taxon>
        <taxon>Chitinophagia</taxon>
        <taxon>Chitinophagales</taxon>
        <taxon>Chitinophagaceae</taxon>
        <taxon>Filimonas</taxon>
    </lineage>
</organism>
<sequence length="110" mass="12922">MAEDVNKVKYRYLLVHDSSFNGEPIGRFNAVVCKANRNGTKNDQFPDYIRIEANGKQAVFRVKKADQGKNKIFIHPKTLPREYQRSEIAFYFTQLLKVKYPRFHIQISAR</sequence>
<gene>
    <name evidence="1" type="ORF">SAMN05421788_106211</name>
</gene>
<accession>A0A1N7QPX6</accession>
<dbReference type="RefSeq" id="WP_076380409.1">
    <property type="nucleotide sequence ID" value="NZ_AP017422.1"/>
</dbReference>
<evidence type="ECO:0000313" key="2">
    <source>
        <dbReference type="Proteomes" id="UP000186917"/>
    </source>
</evidence>
<proteinExistence type="predicted"/>
<name>A0A1N7QPX6_9BACT</name>
<evidence type="ECO:0000313" key="1">
    <source>
        <dbReference type="EMBL" id="SIT24923.1"/>
    </source>
</evidence>
<dbReference type="AlphaFoldDB" id="A0A1N7QPX6"/>
<keyword evidence="2" id="KW-1185">Reference proteome</keyword>
<protein>
    <submittedName>
        <fullName evidence="1">Uncharacterized protein</fullName>
    </submittedName>
</protein>
<dbReference type="Proteomes" id="UP000186917">
    <property type="component" value="Unassembled WGS sequence"/>
</dbReference>
<dbReference type="EMBL" id="FTOR01000006">
    <property type="protein sequence ID" value="SIT24923.1"/>
    <property type="molecule type" value="Genomic_DNA"/>
</dbReference>
<reference evidence="2" key="1">
    <citation type="submission" date="2017-01" db="EMBL/GenBank/DDBJ databases">
        <authorList>
            <person name="Varghese N."/>
            <person name="Submissions S."/>
        </authorList>
    </citation>
    <scope>NUCLEOTIDE SEQUENCE [LARGE SCALE GENOMIC DNA]</scope>
    <source>
        <strain evidence="2">DSM 21054</strain>
    </source>
</reference>